<comment type="caution">
    <text evidence="13">The sequence shown here is derived from an EMBL/GenBank/DDBJ whole genome shotgun (WGS) entry which is preliminary data.</text>
</comment>
<sequence>MKLFRSLSFRLAVIYGVLFTASVGVLAGVYYWSAIRGPLERVEAGLREEGDSLAALQARSGTEALAAALERRAAAPAPRLAYHALLAPGGQTVVANLPSWPSVRTGKWLRIEADVSREGNEDEYEAMVLDQVLPDGTRLLIGRDIEDLEELEEGIANTAAWLLPALVLLSIVGGMLMSRAIGKRIEAVSSAARQVIEGDLSQRVPVTGSNDDFDTLALTLNAMLDRLEASIEAIQRVSDSVAHELRTPLSRLRAELLDLEADRPEERLSRAIGETARLGAIFDSVLRISRIEARRHAEQAAPVDIGALLRDAVDLHEPATEGKALTVDTAIGSGLIVSGDRHLLFQAVSNLLDNAVKYVSAGRRISVSATTVGGDVLLTVADDGAGVPAGLRDKLAERFFRAPGGEGTPGFGLGLAFVAAVAGHHRSELRFLDNAPGLRVEWRLPRA</sequence>
<comment type="subcellular location">
    <subcellularLocation>
        <location evidence="2">Membrane</location>
    </subcellularLocation>
</comment>
<evidence type="ECO:0000313" key="13">
    <source>
        <dbReference type="EMBL" id="TFI60087.1"/>
    </source>
</evidence>
<dbReference type="InterPro" id="IPR003594">
    <property type="entry name" value="HATPase_dom"/>
</dbReference>
<dbReference type="RefSeq" id="WP_135083281.1">
    <property type="nucleotide sequence ID" value="NZ_SPDV01000002.1"/>
</dbReference>
<dbReference type="CDD" id="cd00082">
    <property type="entry name" value="HisKA"/>
    <property type="match status" value="1"/>
</dbReference>
<evidence type="ECO:0000256" key="3">
    <source>
        <dbReference type="ARBA" id="ARBA00012438"/>
    </source>
</evidence>
<dbReference type="Proteomes" id="UP000298213">
    <property type="component" value="Unassembled WGS sequence"/>
</dbReference>
<name>A0A4Y8ZX65_9SPHN</name>
<dbReference type="GO" id="GO:0000155">
    <property type="term" value="F:phosphorelay sensor kinase activity"/>
    <property type="evidence" value="ECO:0007669"/>
    <property type="project" value="InterPro"/>
</dbReference>
<dbReference type="EC" id="2.7.13.3" evidence="3"/>
<dbReference type="InterPro" id="IPR050428">
    <property type="entry name" value="TCS_sensor_his_kinase"/>
</dbReference>
<evidence type="ECO:0000256" key="2">
    <source>
        <dbReference type="ARBA" id="ARBA00004370"/>
    </source>
</evidence>
<evidence type="ECO:0000256" key="4">
    <source>
        <dbReference type="ARBA" id="ARBA00022553"/>
    </source>
</evidence>
<dbReference type="Gene3D" id="6.10.340.10">
    <property type="match status" value="1"/>
</dbReference>
<dbReference type="PANTHER" id="PTHR45436">
    <property type="entry name" value="SENSOR HISTIDINE KINASE YKOH"/>
    <property type="match status" value="1"/>
</dbReference>
<accession>A0A4Y8ZX65</accession>
<dbReference type="Pfam" id="PF02518">
    <property type="entry name" value="HATPase_c"/>
    <property type="match status" value="1"/>
</dbReference>
<dbReference type="SUPFAM" id="SSF47384">
    <property type="entry name" value="Homodimeric domain of signal transducing histidine kinase"/>
    <property type="match status" value="1"/>
</dbReference>
<evidence type="ECO:0000256" key="9">
    <source>
        <dbReference type="ARBA" id="ARBA00023012"/>
    </source>
</evidence>
<keyword evidence="9" id="KW-0902">Two-component regulatory system</keyword>
<feature type="domain" description="Histidine kinase" evidence="11">
    <location>
        <begin position="240"/>
        <end position="447"/>
    </location>
</feature>
<evidence type="ECO:0000313" key="14">
    <source>
        <dbReference type="Proteomes" id="UP000298213"/>
    </source>
</evidence>
<dbReference type="InterPro" id="IPR003660">
    <property type="entry name" value="HAMP_dom"/>
</dbReference>
<dbReference type="EMBL" id="SPDV01000002">
    <property type="protein sequence ID" value="TFI60087.1"/>
    <property type="molecule type" value="Genomic_DNA"/>
</dbReference>
<dbReference type="Pfam" id="PF00672">
    <property type="entry name" value="HAMP"/>
    <property type="match status" value="1"/>
</dbReference>
<dbReference type="SMART" id="SM00388">
    <property type="entry name" value="HisKA"/>
    <property type="match status" value="1"/>
</dbReference>
<evidence type="ECO:0000256" key="10">
    <source>
        <dbReference type="SAM" id="Phobius"/>
    </source>
</evidence>
<evidence type="ECO:0000259" key="11">
    <source>
        <dbReference type="PROSITE" id="PS50109"/>
    </source>
</evidence>
<dbReference type="GO" id="GO:0005886">
    <property type="term" value="C:plasma membrane"/>
    <property type="evidence" value="ECO:0007669"/>
    <property type="project" value="TreeGrafter"/>
</dbReference>
<feature type="transmembrane region" description="Helical" evidence="10">
    <location>
        <begin position="12"/>
        <end position="32"/>
    </location>
</feature>
<keyword evidence="7" id="KW-0418">Kinase</keyword>
<protein>
    <recommendedName>
        <fullName evidence="3">histidine kinase</fullName>
        <ecNumber evidence="3">2.7.13.3</ecNumber>
    </recommendedName>
</protein>
<keyword evidence="8 10" id="KW-1133">Transmembrane helix</keyword>
<dbReference type="CDD" id="cd06225">
    <property type="entry name" value="HAMP"/>
    <property type="match status" value="1"/>
</dbReference>
<dbReference type="SMART" id="SM00387">
    <property type="entry name" value="HATPase_c"/>
    <property type="match status" value="1"/>
</dbReference>
<evidence type="ECO:0000256" key="6">
    <source>
        <dbReference type="ARBA" id="ARBA00022692"/>
    </source>
</evidence>
<dbReference type="Gene3D" id="3.30.565.10">
    <property type="entry name" value="Histidine kinase-like ATPase, C-terminal domain"/>
    <property type="match status" value="1"/>
</dbReference>
<organism evidence="13 14">
    <name type="scientific">Sphingomonas parva</name>
    <dbReference type="NCBI Taxonomy" id="2555898"/>
    <lineage>
        <taxon>Bacteria</taxon>
        <taxon>Pseudomonadati</taxon>
        <taxon>Pseudomonadota</taxon>
        <taxon>Alphaproteobacteria</taxon>
        <taxon>Sphingomonadales</taxon>
        <taxon>Sphingomonadaceae</taxon>
        <taxon>Sphingomonas</taxon>
    </lineage>
</organism>
<dbReference type="InterPro" id="IPR036097">
    <property type="entry name" value="HisK_dim/P_sf"/>
</dbReference>
<dbReference type="InterPro" id="IPR036890">
    <property type="entry name" value="HATPase_C_sf"/>
</dbReference>
<feature type="domain" description="HAMP" evidence="12">
    <location>
        <begin position="179"/>
        <end position="232"/>
    </location>
</feature>
<dbReference type="InterPro" id="IPR005467">
    <property type="entry name" value="His_kinase_dom"/>
</dbReference>
<dbReference type="PROSITE" id="PS50109">
    <property type="entry name" value="HIS_KIN"/>
    <property type="match status" value="1"/>
</dbReference>
<reference evidence="13 14" key="1">
    <citation type="submission" date="2019-03" db="EMBL/GenBank/DDBJ databases">
        <title>Genome sequence of Sphingomonas sp. 17J27-24.</title>
        <authorList>
            <person name="Kim M."/>
            <person name="Maeng S."/>
            <person name="Sathiyaraj S."/>
        </authorList>
    </citation>
    <scope>NUCLEOTIDE SEQUENCE [LARGE SCALE GENOMIC DNA]</scope>
    <source>
        <strain evidence="13 14">17J27-24</strain>
    </source>
</reference>
<dbReference type="PROSITE" id="PS50885">
    <property type="entry name" value="HAMP"/>
    <property type="match status" value="1"/>
</dbReference>
<evidence type="ECO:0000256" key="8">
    <source>
        <dbReference type="ARBA" id="ARBA00022989"/>
    </source>
</evidence>
<evidence type="ECO:0000256" key="1">
    <source>
        <dbReference type="ARBA" id="ARBA00000085"/>
    </source>
</evidence>
<comment type="catalytic activity">
    <reaction evidence="1">
        <text>ATP + protein L-histidine = ADP + protein N-phospho-L-histidine.</text>
        <dbReference type="EC" id="2.7.13.3"/>
    </reaction>
</comment>
<keyword evidence="6 10" id="KW-0812">Transmembrane</keyword>
<dbReference type="Pfam" id="PF00512">
    <property type="entry name" value="HisKA"/>
    <property type="match status" value="1"/>
</dbReference>
<dbReference type="SUPFAM" id="SSF158472">
    <property type="entry name" value="HAMP domain-like"/>
    <property type="match status" value="1"/>
</dbReference>
<gene>
    <name evidence="13" type="ORF">E2493_02245</name>
</gene>
<dbReference type="PANTHER" id="PTHR45436:SF8">
    <property type="entry name" value="HISTIDINE KINASE"/>
    <property type="match status" value="1"/>
</dbReference>
<dbReference type="OrthoDB" id="9815202at2"/>
<dbReference type="SUPFAM" id="SSF55874">
    <property type="entry name" value="ATPase domain of HSP90 chaperone/DNA topoisomerase II/histidine kinase"/>
    <property type="match status" value="1"/>
</dbReference>
<keyword evidence="14" id="KW-1185">Reference proteome</keyword>
<dbReference type="SMART" id="SM00304">
    <property type="entry name" value="HAMP"/>
    <property type="match status" value="1"/>
</dbReference>
<keyword evidence="4" id="KW-0597">Phosphoprotein</keyword>
<dbReference type="Gene3D" id="1.10.287.130">
    <property type="match status" value="1"/>
</dbReference>
<proteinExistence type="predicted"/>
<dbReference type="AlphaFoldDB" id="A0A4Y8ZX65"/>
<keyword evidence="5" id="KW-0808">Transferase</keyword>
<keyword evidence="10" id="KW-0472">Membrane</keyword>
<dbReference type="CDD" id="cd00075">
    <property type="entry name" value="HATPase"/>
    <property type="match status" value="1"/>
</dbReference>
<evidence type="ECO:0000256" key="5">
    <source>
        <dbReference type="ARBA" id="ARBA00022679"/>
    </source>
</evidence>
<evidence type="ECO:0000256" key="7">
    <source>
        <dbReference type="ARBA" id="ARBA00022777"/>
    </source>
</evidence>
<dbReference type="InterPro" id="IPR003661">
    <property type="entry name" value="HisK_dim/P_dom"/>
</dbReference>
<evidence type="ECO:0000259" key="12">
    <source>
        <dbReference type="PROSITE" id="PS50885"/>
    </source>
</evidence>